<dbReference type="Gene3D" id="3.30.200.20">
    <property type="entry name" value="Phosphorylase Kinase, domain 1"/>
    <property type="match status" value="1"/>
</dbReference>
<evidence type="ECO:0000256" key="5">
    <source>
        <dbReference type="ARBA" id="ARBA00022777"/>
    </source>
</evidence>
<evidence type="ECO:0000313" key="11">
    <source>
        <dbReference type="EMBL" id="KAJ8103906.1"/>
    </source>
</evidence>
<dbReference type="EMBL" id="JARPMG010000001">
    <property type="protein sequence ID" value="KAJ8103906.1"/>
    <property type="molecule type" value="Genomic_DNA"/>
</dbReference>
<dbReference type="SMART" id="SM01331">
    <property type="entry name" value="DUF3635"/>
    <property type="match status" value="1"/>
</dbReference>
<keyword evidence="6" id="KW-0067">ATP-binding</keyword>
<dbReference type="EC" id="2.7.11.1" evidence="1"/>
<feature type="region of interest" description="Disordered" evidence="9">
    <location>
        <begin position="275"/>
        <end position="331"/>
    </location>
</feature>
<dbReference type="PANTHER" id="PTHR24419">
    <property type="entry name" value="INTERLEUKIN-1 RECEPTOR-ASSOCIATED KINASE"/>
    <property type="match status" value="1"/>
</dbReference>
<evidence type="ECO:0000256" key="1">
    <source>
        <dbReference type="ARBA" id="ARBA00012513"/>
    </source>
</evidence>
<evidence type="ECO:0000256" key="9">
    <source>
        <dbReference type="SAM" id="MobiDB-lite"/>
    </source>
</evidence>
<evidence type="ECO:0000313" key="12">
    <source>
        <dbReference type="Proteomes" id="UP001217417"/>
    </source>
</evidence>
<feature type="region of interest" description="Disordered" evidence="9">
    <location>
        <begin position="130"/>
        <end position="158"/>
    </location>
</feature>
<dbReference type="GO" id="GO:0000278">
    <property type="term" value="P:mitotic cell cycle"/>
    <property type="evidence" value="ECO:0007669"/>
    <property type="project" value="TreeGrafter"/>
</dbReference>
<dbReference type="RefSeq" id="XP_056047356.1">
    <property type="nucleotide sequence ID" value="XM_056186308.1"/>
</dbReference>
<dbReference type="Gene3D" id="1.10.510.10">
    <property type="entry name" value="Transferase(Phosphotransferase) domain 1"/>
    <property type="match status" value="1"/>
</dbReference>
<sequence length="740" mass="82964">MSFSKQQQPKHTYGRRVHKSRHWQGLTDTELWARTSPVKKISSIVPILSPKSRKSTDDAAVDNGAGLDSRENIRADRSATRTPDSPAKYTKERRTNLIVREDKENGLQVPRKSTMLKLKSALSASMVESPREPLSGKSVNHPSTAPGVFQQPDTDSEQHKRMPIIYKLPEVKIDLSDLSVCLDVILKPDLANQINPILVPLSSSDSVSLIALNEEIDKSSISTSSELLATSTPILCRSQEDDVRTNSVQKSVSPIAIPMRDSSLVDLNSILSSPITKDRVSPKSSPSREARIVPCTPSTPPSSPKIISPIGQPFGTPKGTPLPSSPLHDSTNLSDLEEIVDARSSVLDDLLNCCTSKEVRNFSEFIASFQDRWRLQKLGEASYSEVYSAIHCESTASHVLKIMPFGKTDAEIEQASVCDIANELKISKTLMAYDGFVKVIDAHVVKGKYSDILLELWDKFNDAEGSENGRPDTYEEDQYYCIIILNNAGTDLEHFALKSWREAAAIFWRVARSLAYAEMFVDFEHRDLHWGNIVLDRQDEISEMMADMSLDDGHNAVNLKVTIIDYTLSRAKCHGALVYTALDDPTIYSGRGDYQFDIYRFSKKLFTPVDDSMPSEQALEEITDKVSRRRSKGFSQTTVKHNWAEYCPKTNVLWLHYLAERLMNHKQLAAPRLGRQSSRIASAHESVSQSEIEAYRSLEAVFKLIDPRKKRYAGKKGTQKQILCAHDLLNWGRDENIVYS</sequence>
<comment type="catalytic activity">
    <reaction evidence="8">
        <text>L-seryl-[protein] + ATP = O-phospho-L-seryl-[protein] + ADP + H(+)</text>
        <dbReference type="Rhea" id="RHEA:17989"/>
        <dbReference type="Rhea" id="RHEA-COMP:9863"/>
        <dbReference type="Rhea" id="RHEA-COMP:11604"/>
        <dbReference type="ChEBI" id="CHEBI:15378"/>
        <dbReference type="ChEBI" id="CHEBI:29999"/>
        <dbReference type="ChEBI" id="CHEBI:30616"/>
        <dbReference type="ChEBI" id="CHEBI:83421"/>
        <dbReference type="ChEBI" id="CHEBI:456216"/>
        <dbReference type="EC" id="2.7.11.1"/>
    </reaction>
</comment>
<dbReference type="InterPro" id="IPR000719">
    <property type="entry name" value="Prot_kinase_dom"/>
</dbReference>
<feature type="region of interest" description="Disordered" evidence="9">
    <location>
        <begin position="51"/>
        <end position="94"/>
    </location>
</feature>
<keyword evidence="5" id="KW-0418">Kinase</keyword>
<evidence type="ECO:0000256" key="2">
    <source>
        <dbReference type="ARBA" id="ARBA00022527"/>
    </source>
</evidence>
<name>A0AAD7QYT6_9ASCO</name>
<keyword evidence="4" id="KW-0547">Nucleotide-binding</keyword>
<dbReference type="GO" id="GO:0005634">
    <property type="term" value="C:nucleus"/>
    <property type="evidence" value="ECO:0007669"/>
    <property type="project" value="TreeGrafter"/>
</dbReference>
<keyword evidence="2" id="KW-0723">Serine/threonine-protein kinase</keyword>
<dbReference type="AlphaFoldDB" id="A0AAD7QYT6"/>
<comment type="catalytic activity">
    <reaction evidence="7">
        <text>L-threonyl-[protein] + ATP = O-phospho-L-threonyl-[protein] + ADP + H(+)</text>
        <dbReference type="Rhea" id="RHEA:46608"/>
        <dbReference type="Rhea" id="RHEA-COMP:11060"/>
        <dbReference type="Rhea" id="RHEA-COMP:11605"/>
        <dbReference type="ChEBI" id="CHEBI:15378"/>
        <dbReference type="ChEBI" id="CHEBI:30013"/>
        <dbReference type="ChEBI" id="CHEBI:30616"/>
        <dbReference type="ChEBI" id="CHEBI:61977"/>
        <dbReference type="ChEBI" id="CHEBI:456216"/>
        <dbReference type="EC" id="2.7.11.1"/>
    </reaction>
</comment>
<organism evidence="11 12">
    <name type="scientific">Lipomyces tetrasporus</name>
    <dbReference type="NCBI Taxonomy" id="54092"/>
    <lineage>
        <taxon>Eukaryota</taxon>
        <taxon>Fungi</taxon>
        <taxon>Dikarya</taxon>
        <taxon>Ascomycota</taxon>
        <taxon>Saccharomycotina</taxon>
        <taxon>Lipomycetes</taxon>
        <taxon>Lipomycetales</taxon>
        <taxon>Lipomycetaceae</taxon>
        <taxon>Lipomyces</taxon>
    </lineage>
</organism>
<evidence type="ECO:0000256" key="6">
    <source>
        <dbReference type="ARBA" id="ARBA00022840"/>
    </source>
</evidence>
<dbReference type="GO" id="GO:0072354">
    <property type="term" value="F:histone H3T3 kinase activity"/>
    <property type="evidence" value="ECO:0007669"/>
    <property type="project" value="TreeGrafter"/>
</dbReference>
<dbReference type="GO" id="GO:0005524">
    <property type="term" value="F:ATP binding"/>
    <property type="evidence" value="ECO:0007669"/>
    <property type="project" value="UniProtKB-KW"/>
</dbReference>
<dbReference type="Proteomes" id="UP001217417">
    <property type="component" value="Unassembled WGS sequence"/>
</dbReference>
<feature type="compositionally biased region" description="Basic and acidic residues" evidence="9">
    <location>
        <begin position="68"/>
        <end position="79"/>
    </location>
</feature>
<feature type="compositionally biased region" description="Polar residues" evidence="9">
    <location>
        <begin position="1"/>
        <end position="10"/>
    </location>
</feature>
<evidence type="ECO:0000256" key="7">
    <source>
        <dbReference type="ARBA" id="ARBA00047899"/>
    </source>
</evidence>
<evidence type="ECO:0000259" key="10">
    <source>
        <dbReference type="PROSITE" id="PS50011"/>
    </source>
</evidence>
<dbReference type="GO" id="GO:0005737">
    <property type="term" value="C:cytoplasm"/>
    <property type="evidence" value="ECO:0007669"/>
    <property type="project" value="TreeGrafter"/>
</dbReference>
<feature type="region of interest" description="Disordered" evidence="9">
    <location>
        <begin position="1"/>
        <end position="20"/>
    </location>
</feature>
<dbReference type="PANTHER" id="PTHR24419:SF18">
    <property type="entry name" value="SERINE_THREONINE-PROTEIN KINASE HASPIN"/>
    <property type="match status" value="1"/>
</dbReference>
<feature type="domain" description="Protein kinase" evidence="10">
    <location>
        <begin position="372"/>
        <end position="729"/>
    </location>
</feature>
<protein>
    <recommendedName>
        <fullName evidence="1">non-specific serine/threonine protein kinase</fullName>
        <ecNumber evidence="1">2.7.11.1</ecNumber>
    </recommendedName>
</protein>
<evidence type="ECO:0000256" key="8">
    <source>
        <dbReference type="ARBA" id="ARBA00048679"/>
    </source>
</evidence>
<dbReference type="PROSITE" id="PS50011">
    <property type="entry name" value="PROTEIN_KINASE_DOM"/>
    <property type="match status" value="1"/>
</dbReference>
<evidence type="ECO:0000256" key="3">
    <source>
        <dbReference type="ARBA" id="ARBA00022679"/>
    </source>
</evidence>
<feature type="compositionally biased region" description="Basic and acidic residues" evidence="9">
    <location>
        <begin position="276"/>
        <end position="291"/>
    </location>
</feature>
<evidence type="ECO:0000256" key="4">
    <source>
        <dbReference type="ARBA" id="ARBA00022741"/>
    </source>
</evidence>
<dbReference type="GO" id="GO:0035556">
    <property type="term" value="P:intracellular signal transduction"/>
    <property type="evidence" value="ECO:0007669"/>
    <property type="project" value="TreeGrafter"/>
</dbReference>
<comment type="caution">
    <text evidence="11">The sequence shown here is derived from an EMBL/GenBank/DDBJ whole genome shotgun (WGS) entry which is preliminary data.</text>
</comment>
<keyword evidence="3" id="KW-0808">Transferase</keyword>
<dbReference type="SUPFAM" id="SSF56112">
    <property type="entry name" value="Protein kinase-like (PK-like)"/>
    <property type="match status" value="1"/>
</dbReference>
<accession>A0AAD7QYT6</accession>
<keyword evidence="12" id="KW-1185">Reference proteome</keyword>
<gene>
    <name evidence="11" type="ORF">POJ06DRAFT_243117</name>
</gene>
<dbReference type="Pfam" id="PF12330">
    <property type="entry name" value="Haspin_kinase"/>
    <property type="match status" value="1"/>
</dbReference>
<dbReference type="InterPro" id="IPR011009">
    <property type="entry name" value="Kinase-like_dom_sf"/>
</dbReference>
<proteinExistence type="predicted"/>
<dbReference type="InterPro" id="IPR024604">
    <property type="entry name" value="GSG2_C"/>
</dbReference>
<reference evidence="11" key="1">
    <citation type="submission" date="2023-03" db="EMBL/GenBank/DDBJ databases">
        <title>Near-Complete genome sequence of Lipomyces tetrasporous NRRL Y-64009, an oleaginous yeast capable of growing on lignocellulosic hydrolysates.</title>
        <authorList>
            <consortium name="Lawrence Berkeley National Laboratory"/>
            <person name="Jagtap S.S."/>
            <person name="Liu J.-J."/>
            <person name="Walukiewicz H.E."/>
            <person name="Pangilinan J."/>
            <person name="Lipzen A."/>
            <person name="Ahrendt S."/>
            <person name="Koriabine M."/>
            <person name="Cobaugh K."/>
            <person name="Salamov A."/>
            <person name="Yoshinaga Y."/>
            <person name="Ng V."/>
            <person name="Daum C."/>
            <person name="Grigoriev I.V."/>
            <person name="Slininger P.J."/>
            <person name="Dien B.S."/>
            <person name="Jin Y.-S."/>
            <person name="Rao C.V."/>
        </authorList>
    </citation>
    <scope>NUCLEOTIDE SEQUENCE</scope>
    <source>
        <strain evidence="11">NRRL Y-64009</strain>
    </source>
</reference>
<dbReference type="GeneID" id="80881474"/>